<accession>A0A1B2I769</accession>
<reference evidence="1" key="1">
    <citation type="submission" date="2016-08" db="EMBL/GenBank/DDBJ databases">
        <title>Complete genome of Cloacibacillus porcorum.</title>
        <authorList>
            <person name="Looft T."/>
            <person name="Bayles D.O."/>
            <person name="Alt D.P."/>
        </authorList>
    </citation>
    <scope>NUCLEOTIDE SEQUENCE [LARGE SCALE GENOMIC DNA]</scope>
    <source>
        <strain evidence="1">CL-84</strain>
    </source>
</reference>
<dbReference type="GO" id="GO:0016747">
    <property type="term" value="F:acyltransferase activity, transferring groups other than amino-acyl groups"/>
    <property type="evidence" value="ECO:0007669"/>
    <property type="project" value="InterPro"/>
</dbReference>
<dbReference type="Gene3D" id="3.40.718.10">
    <property type="entry name" value="Isopropylmalate Dehydrogenase"/>
    <property type="match status" value="1"/>
</dbReference>
<dbReference type="GeneID" id="83058651"/>
<evidence type="ECO:0000313" key="1">
    <source>
        <dbReference type="EMBL" id="ANZ45819.1"/>
    </source>
</evidence>
<name>A0A1B2I769_9BACT</name>
<dbReference type="InterPro" id="IPR003664">
    <property type="entry name" value="FA_synthesis"/>
</dbReference>
<dbReference type="AlphaFoldDB" id="A0A1B2I769"/>
<proteinExistence type="predicted"/>
<gene>
    <name evidence="1" type="ORF">BED41_12425</name>
</gene>
<dbReference type="GO" id="GO:0006633">
    <property type="term" value="P:fatty acid biosynthetic process"/>
    <property type="evidence" value="ECO:0007669"/>
    <property type="project" value="InterPro"/>
</dbReference>
<dbReference type="Pfam" id="PF02504">
    <property type="entry name" value="FA_synthesis"/>
    <property type="match status" value="1"/>
</dbReference>
<dbReference type="KEGG" id="cpor:BED41_12425"/>
<dbReference type="SUPFAM" id="SSF53659">
    <property type="entry name" value="Isocitrate/Isopropylmalate dehydrogenase-like"/>
    <property type="match status" value="1"/>
</dbReference>
<protein>
    <submittedName>
        <fullName evidence="1">Glycine reductase</fullName>
    </submittedName>
</protein>
<keyword evidence="2" id="KW-1185">Reference proteome</keyword>
<dbReference type="EMBL" id="CP016757">
    <property type="protein sequence ID" value="ANZ45819.1"/>
    <property type="molecule type" value="Genomic_DNA"/>
</dbReference>
<dbReference type="OrthoDB" id="9769886at2"/>
<evidence type="ECO:0000313" key="2">
    <source>
        <dbReference type="Proteomes" id="UP000093044"/>
    </source>
</evidence>
<dbReference type="RefSeq" id="WP_066746830.1">
    <property type="nucleotide sequence ID" value="NZ_CP016757.1"/>
</dbReference>
<dbReference type="NCBIfam" id="NF040747">
    <property type="entry name" value="reduct_C_alpha"/>
    <property type="match status" value="1"/>
</dbReference>
<dbReference type="STRING" id="1197717.BED41_12425"/>
<organism evidence="1 2">
    <name type="scientific">Cloacibacillus porcorum</name>
    <dbReference type="NCBI Taxonomy" id="1197717"/>
    <lineage>
        <taxon>Bacteria</taxon>
        <taxon>Thermotogati</taxon>
        <taxon>Synergistota</taxon>
        <taxon>Synergistia</taxon>
        <taxon>Synergistales</taxon>
        <taxon>Synergistaceae</taxon>
        <taxon>Cloacibacillus</taxon>
    </lineage>
</organism>
<dbReference type="Proteomes" id="UP000093044">
    <property type="component" value="Chromosome"/>
</dbReference>
<sequence length="387" mass="40137">MTDNASVKALIGDILGEIIEEAKEGGGKKTKVGLMAYGSELGQEELCRGARLAMQNDPSVKVFCIGPKLAGYEDLNWVETAADEHEISAAMEKALSDGTIEGAVALHYPFPVGVTTIGKVFTPGKGKPCFVASSTGTSSPVRTEAMLRNAIYGIAVAKSAGIPEPTVGVLNLDGAQTVLRALQKLKDNGYGINFAESIRKDGGAILRGNDLLAGAADVCVTDTLTGNVLMKLFGAWTTGGNYEAMGWGYGPSAGEGWNKVISIISRASGAPVIASALSLNASAAKNGLPAIVAKELAAAKAAGLDDLIEAMQPKQAAAEEDVKAPAAEPTDEEIHGVDVLEIENAVKALWKAGIYAESSMGCTGPVIKFAKKNEEKVKEVLVAANYL</sequence>